<dbReference type="Gene3D" id="3.40.50.2300">
    <property type="match status" value="2"/>
</dbReference>
<gene>
    <name evidence="5" type="ORF">EV675_0802</name>
</gene>
<dbReference type="EMBL" id="SGXC01000001">
    <property type="protein sequence ID" value="RZS84783.1"/>
    <property type="molecule type" value="Genomic_DNA"/>
</dbReference>
<reference evidence="5 6" key="1">
    <citation type="submission" date="2019-02" db="EMBL/GenBank/DDBJ databases">
        <title>Genomic Encyclopedia of Type Strains, Phase IV (KMG-IV): sequencing the most valuable type-strain genomes for metagenomic binning, comparative biology and taxonomic classification.</title>
        <authorList>
            <person name="Goeker M."/>
        </authorList>
    </citation>
    <scope>NUCLEOTIDE SEQUENCE [LARGE SCALE GENOMIC DNA]</scope>
    <source>
        <strain evidence="5 6">K24</strain>
    </source>
</reference>
<dbReference type="RefSeq" id="WP_130356112.1">
    <property type="nucleotide sequence ID" value="NZ_SGXC01000001.1"/>
</dbReference>
<dbReference type="PANTHER" id="PTHR30483:SF37">
    <property type="entry name" value="ABC TRANSPORTER SUBSTRATE-BINDING PROTEIN"/>
    <property type="match status" value="1"/>
</dbReference>
<dbReference type="OrthoDB" id="9177562at2"/>
<dbReference type="Pfam" id="PF13458">
    <property type="entry name" value="Peripla_BP_6"/>
    <property type="match status" value="1"/>
</dbReference>
<dbReference type="Proteomes" id="UP000292445">
    <property type="component" value="Unassembled WGS sequence"/>
</dbReference>
<feature type="chain" id="PRO_5020259043" evidence="3">
    <location>
        <begin position="20"/>
        <end position="403"/>
    </location>
</feature>
<dbReference type="InterPro" id="IPR028081">
    <property type="entry name" value="Leu-bd"/>
</dbReference>
<accession>A0A4Q7NIP5</accession>
<evidence type="ECO:0000313" key="5">
    <source>
        <dbReference type="EMBL" id="RZS84783.1"/>
    </source>
</evidence>
<evidence type="ECO:0000259" key="4">
    <source>
        <dbReference type="Pfam" id="PF13458"/>
    </source>
</evidence>
<proteinExistence type="inferred from homology"/>
<evidence type="ECO:0000256" key="3">
    <source>
        <dbReference type="SAM" id="SignalP"/>
    </source>
</evidence>
<dbReference type="InterPro" id="IPR028082">
    <property type="entry name" value="Peripla_BP_I"/>
</dbReference>
<dbReference type="InterPro" id="IPR006311">
    <property type="entry name" value="TAT_signal"/>
</dbReference>
<keyword evidence="2 3" id="KW-0732">Signal</keyword>
<evidence type="ECO:0000313" key="6">
    <source>
        <dbReference type="Proteomes" id="UP000292445"/>
    </source>
</evidence>
<feature type="signal peptide" evidence="3">
    <location>
        <begin position="1"/>
        <end position="19"/>
    </location>
</feature>
<dbReference type="AlphaFoldDB" id="A0A4Q7NIP5"/>
<keyword evidence="6" id="KW-1185">Reference proteome</keyword>
<evidence type="ECO:0000256" key="2">
    <source>
        <dbReference type="ARBA" id="ARBA00022729"/>
    </source>
</evidence>
<dbReference type="SUPFAM" id="SSF53822">
    <property type="entry name" value="Periplasmic binding protein-like I"/>
    <property type="match status" value="1"/>
</dbReference>
<protein>
    <submittedName>
        <fullName evidence="5">Amino acid/amide ABC transporter substrate-binding protein (HAAT family)</fullName>
    </submittedName>
</protein>
<evidence type="ECO:0000256" key="1">
    <source>
        <dbReference type="ARBA" id="ARBA00010062"/>
    </source>
</evidence>
<feature type="domain" description="Leucine-binding protein" evidence="4">
    <location>
        <begin position="31"/>
        <end position="363"/>
    </location>
</feature>
<comment type="similarity">
    <text evidence="1">Belongs to the leucine-binding protein family.</text>
</comment>
<dbReference type="PANTHER" id="PTHR30483">
    <property type="entry name" value="LEUCINE-SPECIFIC-BINDING PROTEIN"/>
    <property type="match status" value="1"/>
</dbReference>
<organism evidence="5 6">
    <name type="scientific">Pigmentiphaga kullae</name>
    <dbReference type="NCBI Taxonomy" id="151784"/>
    <lineage>
        <taxon>Bacteria</taxon>
        <taxon>Pseudomonadati</taxon>
        <taxon>Pseudomonadota</taxon>
        <taxon>Betaproteobacteria</taxon>
        <taxon>Burkholderiales</taxon>
        <taxon>Alcaligenaceae</taxon>
        <taxon>Pigmentiphaga</taxon>
    </lineage>
</organism>
<dbReference type="InterPro" id="IPR051010">
    <property type="entry name" value="BCAA_transport"/>
</dbReference>
<name>A0A4Q7NIP5_9BURK</name>
<dbReference type="CDD" id="cd06338">
    <property type="entry name" value="PBP1_ABC_ligand_binding-like"/>
    <property type="match status" value="1"/>
</dbReference>
<dbReference type="PROSITE" id="PS51318">
    <property type="entry name" value="TAT"/>
    <property type="match status" value="1"/>
</dbReference>
<sequence>MQRRQFATLLAAAAATAMAAPALGQSGAPAEIRIGYAISKTGAYAGGASTTVLPNYQMWAADVQKAGGIEIGGKRVPVKFFEYDDRSNSEEAVRAVERLINQDKVDFILPPWGTAMNLAVAPILHKHDYPHLATTMISDRIPQLRERWSNLFFFTLTSTDYANGVVDVLTRLREEGKIKGRVAIVNVADQFGLELSKAAREGLKKAKFDIVYDQSYPLGSQELQTILNEVRRREPEAFLAFSYPPDTMSLNDQAKVVGFNPKVFYTAIGTVFPMFKNRFGANADGVMGLGGVSAELPVTRDYRERHRAMFKQEADYNGSAVTYATLQILEQAITRAGSIDRKAVSEQIRTGSFETVLGPVKLTNRLWAEASSVGQWQDGVFQPISPKTAIGVKPAFFPKPAWK</sequence>
<comment type="caution">
    <text evidence="5">The sequence shown here is derived from an EMBL/GenBank/DDBJ whole genome shotgun (WGS) entry which is preliminary data.</text>
</comment>